<comment type="caution">
    <text evidence="3">The sequence shown here is derived from an EMBL/GenBank/DDBJ whole genome shotgun (WGS) entry which is preliminary data.</text>
</comment>
<keyword evidence="4" id="KW-1185">Reference proteome</keyword>
<evidence type="ECO:0000313" key="3">
    <source>
        <dbReference type="EMBL" id="RZT91175.1"/>
    </source>
</evidence>
<organism evidence="3 4">
    <name type="scientific">Advenella incenata</name>
    <dbReference type="NCBI Taxonomy" id="267800"/>
    <lineage>
        <taxon>Bacteria</taxon>
        <taxon>Pseudomonadati</taxon>
        <taxon>Pseudomonadota</taxon>
        <taxon>Betaproteobacteria</taxon>
        <taxon>Burkholderiales</taxon>
        <taxon>Alcaligenaceae</taxon>
    </lineage>
</organism>
<name>A0A4Q7V4M0_9BURK</name>
<evidence type="ECO:0000313" key="4">
    <source>
        <dbReference type="Proteomes" id="UP000293398"/>
    </source>
</evidence>
<accession>A0A4Q7V4M0</accession>
<dbReference type="Pfam" id="PF07996">
    <property type="entry name" value="T4SS"/>
    <property type="match status" value="1"/>
</dbReference>
<dbReference type="SUPFAM" id="SSF101082">
    <property type="entry name" value="Typo IV secretion system protein TraC"/>
    <property type="match status" value="1"/>
</dbReference>
<keyword evidence="2" id="KW-0732">Signal</keyword>
<reference evidence="3 4" key="1">
    <citation type="submission" date="2019-02" db="EMBL/GenBank/DDBJ databases">
        <title>Genomic Encyclopedia of Type Strains, Phase IV (KMG-IV): sequencing the most valuable type-strain genomes for metagenomic binning, comparative biology and taxonomic classification.</title>
        <authorList>
            <person name="Goeker M."/>
        </authorList>
    </citation>
    <scope>NUCLEOTIDE SEQUENCE [LARGE SCALE GENOMIC DNA]</scope>
    <source>
        <strain evidence="3 4">DSM 23814</strain>
    </source>
</reference>
<dbReference type="RefSeq" id="WP_165393184.1">
    <property type="nucleotide sequence ID" value="NZ_SHKO01000006.1"/>
</dbReference>
<dbReference type="InterPro" id="IPR023220">
    <property type="entry name" value="T4SS_VirB5-domain"/>
</dbReference>
<dbReference type="EMBL" id="SHKO01000006">
    <property type="protein sequence ID" value="RZT91175.1"/>
    <property type="molecule type" value="Genomic_DNA"/>
</dbReference>
<sequence length="240" mass="26193">MNIKKSFLTLAVSVSGLLAYGTAVAQIPVTDAASIASRAQEAAAQIAKWVEQANQMQQQIAQAKAQYDSITGIRGMGDLLNNDLVRQQLPDGFTDTYNNLANLGSGGASAGARSIYSEIKKFGCDQQFRDSTSIRDCEAKALLTPSSTDFVNQALESSQKRVNELKKLITKVDQAPDLKAASDLQNRIQAEQTLLQNEQTMMTLALKQQEYQAKLLSQGQAEADRKAFLTNTENPFNQIK</sequence>
<dbReference type="Gene3D" id="1.20.58.430">
    <property type="entry name" value="Type IV secretion system, VirB5-domain"/>
    <property type="match status" value="1"/>
</dbReference>
<feature type="coiled-coil region" evidence="1">
    <location>
        <begin position="39"/>
        <end position="73"/>
    </location>
</feature>
<dbReference type="NCBIfam" id="TIGR02791">
    <property type="entry name" value="VirB5"/>
    <property type="match status" value="1"/>
</dbReference>
<dbReference type="InterPro" id="IPR014158">
    <property type="entry name" value="T4SS_VirB5"/>
</dbReference>
<protein>
    <submittedName>
        <fullName evidence="3">Type IV secretion system protein VirB5</fullName>
    </submittedName>
</protein>
<feature type="chain" id="PRO_5020286003" evidence="2">
    <location>
        <begin position="26"/>
        <end position="240"/>
    </location>
</feature>
<proteinExistence type="predicted"/>
<feature type="signal peptide" evidence="2">
    <location>
        <begin position="1"/>
        <end position="25"/>
    </location>
</feature>
<dbReference type="CDD" id="cd14262">
    <property type="entry name" value="VirB5_like"/>
    <property type="match status" value="1"/>
</dbReference>
<dbReference type="Proteomes" id="UP000293398">
    <property type="component" value="Unassembled WGS sequence"/>
</dbReference>
<gene>
    <name evidence="3" type="ORF">EV681_4528</name>
</gene>
<evidence type="ECO:0000256" key="1">
    <source>
        <dbReference type="SAM" id="Coils"/>
    </source>
</evidence>
<feature type="coiled-coil region" evidence="1">
    <location>
        <begin position="155"/>
        <end position="201"/>
    </location>
</feature>
<evidence type="ECO:0000256" key="2">
    <source>
        <dbReference type="SAM" id="SignalP"/>
    </source>
</evidence>
<dbReference type="AlphaFoldDB" id="A0A4Q7V4M0"/>
<keyword evidence="1" id="KW-0175">Coiled coil</keyword>